<sequence length="120" mass="12942">NNVVSSLQILNGINPPATATLPTRLIINSSPKTFTLSSPIAPQTINKSTAGITILEQVPNSSSVVDMPIARSTTAESPLSAETRKQIPSRQKFRKTRLNATKQGFLCVRTRKKKSGRVNG</sequence>
<feature type="non-terminal residue" evidence="1">
    <location>
        <position position="1"/>
    </location>
</feature>
<dbReference type="Proteomes" id="UP000663838">
    <property type="component" value="Unassembled WGS sequence"/>
</dbReference>
<evidence type="ECO:0000313" key="1">
    <source>
        <dbReference type="EMBL" id="CAF4818236.1"/>
    </source>
</evidence>
<comment type="caution">
    <text evidence="1">The sequence shown here is derived from an EMBL/GenBank/DDBJ whole genome shotgun (WGS) entry which is preliminary data.</text>
</comment>
<accession>A0A821Q3X7</accession>
<organism evidence="1 2">
    <name type="scientific">Rotaria socialis</name>
    <dbReference type="NCBI Taxonomy" id="392032"/>
    <lineage>
        <taxon>Eukaryota</taxon>
        <taxon>Metazoa</taxon>
        <taxon>Spiralia</taxon>
        <taxon>Gnathifera</taxon>
        <taxon>Rotifera</taxon>
        <taxon>Eurotatoria</taxon>
        <taxon>Bdelloidea</taxon>
        <taxon>Philodinida</taxon>
        <taxon>Philodinidae</taxon>
        <taxon>Rotaria</taxon>
    </lineage>
</organism>
<name>A0A821Q3X7_9BILA</name>
<evidence type="ECO:0000313" key="2">
    <source>
        <dbReference type="Proteomes" id="UP000663838"/>
    </source>
</evidence>
<protein>
    <submittedName>
        <fullName evidence="1">Uncharacterized protein</fullName>
    </submittedName>
</protein>
<dbReference type="AlphaFoldDB" id="A0A821Q3X7"/>
<reference evidence="1" key="1">
    <citation type="submission" date="2021-02" db="EMBL/GenBank/DDBJ databases">
        <authorList>
            <person name="Nowell W R."/>
        </authorList>
    </citation>
    <scope>NUCLEOTIDE SEQUENCE</scope>
</reference>
<proteinExistence type="predicted"/>
<dbReference type="EMBL" id="CAJOBS010002487">
    <property type="protein sequence ID" value="CAF4818236.1"/>
    <property type="molecule type" value="Genomic_DNA"/>
</dbReference>
<gene>
    <name evidence="1" type="ORF">TOA249_LOCUS24420</name>
</gene>